<organism evidence="3 4">
    <name type="scientific">Anopheles gambiae</name>
    <name type="common">African malaria mosquito</name>
    <dbReference type="NCBI Taxonomy" id="7165"/>
    <lineage>
        <taxon>Eukaryota</taxon>
        <taxon>Metazoa</taxon>
        <taxon>Ecdysozoa</taxon>
        <taxon>Arthropoda</taxon>
        <taxon>Hexapoda</taxon>
        <taxon>Insecta</taxon>
        <taxon>Pterygota</taxon>
        <taxon>Neoptera</taxon>
        <taxon>Endopterygota</taxon>
        <taxon>Diptera</taxon>
        <taxon>Nematocera</taxon>
        <taxon>Culicoidea</taxon>
        <taxon>Culicidae</taxon>
        <taxon>Anophelinae</taxon>
        <taxon>Anopheles</taxon>
    </lineage>
</organism>
<dbReference type="VEuPathDB" id="VectorBase:AGAMI1_011831"/>
<evidence type="ECO:0000313" key="4">
    <source>
        <dbReference type="Proteomes" id="UP000007062"/>
    </source>
</evidence>
<dbReference type="VEuPathDB" id="VectorBase:AGAP010384"/>
<evidence type="ECO:0000313" key="3">
    <source>
        <dbReference type="EnsemblMetazoa" id="AGAP010384-PA"/>
    </source>
</evidence>
<dbReference type="Proteomes" id="UP000007062">
    <property type="component" value="Chromosome 3L"/>
</dbReference>
<feature type="compositionally biased region" description="Polar residues" evidence="1">
    <location>
        <begin position="590"/>
        <end position="599"/>
    </location>
</feature>
<feature type="chain" id="PRO_5043814421" evidence="2">
    <location>
        <begin position="27"/>
        <end position="616"/>
    </location>
</feature>
<reference evidence="3 4" key="2">
    <citation type="journal article" date="2004" name="Trends Parasitol.">
        <title>The Anopheles gambiae genome: an update.</title>
        <authorList>
            <person name="Mongin E."/>
            <person name="Louis C."/>
            <person name="Holt R.A."/>
            <person name="Birney E."/>
            <person name="Collins F.H."/>
        </authorList>
    </citation>
    <scope>NUCLEOTIDE SEQUENCE [LARGE SCALE GENOMIC DNA]</scope>
    <source>
        <strain evidence="3 4">PEST</strain>
    </source>
</reference>
<proteinExistence type="predicted"/>
<feature type="compositionally biased region" description="Low complexity" evidence="1">
    <location>
        <begin position="579"/>
        <end position="589"/>
    </location>
</feature>
<feature type="region of interest" description="Disordered" evidence="1">
    <location>
        <begin position="267"/>
        <end position="293"/>
    </location>
</feature>
<accession>A0A1S4H3W3</accession>
<sequence length="616" mass="64786">MCDPRSCFRKFQIWSIAVLLLHTCSAQQYTGVKSVLSPAEANKQSAHSARSVDGGVPSADSNIINLAITPFARGQGFSAAKGRNLGFANDASLNAIPAGINNELTNVDARGSTPQPNIVLRDSYGNPVTPFTDLAKPELDSVGFRTNVNRDSNLQPSSSQVAKVGQYNFKVPSYASGIIEPVAQPNYGLLPPNPVPSTVQAVPPSGTNGAGPLNTQQQFLPNAKIPNIEEGKILFAQKPVNGLLPPLFPDQLPPVYDVKVGTERSPIFARDPFDGSLTPSSLQPTRKPNTPIASDNAVGFKTDVNQQTNFPQPGLPTGIRFSGSITTASSIFPTVSTGKPVVQKYNGGFGGPAGFLGNQQNIGTAYTSTVRPILSQPVPSAKQPQPPRPQPVFTTQNSFPTTARPDTKPTIQKYMGSFGGAPGFLGNQANIGTAYTKDPQTFPVSSTVAPVQQFPPVQHVGSTHPAPVASTPVNSVPGRPQAPIVPPTPSTFNVPFNANPASQGSGVRPVVPSTFIANQHPVKPVPVTNSFNGGNKFTGSFGGAPGILGNQQRPGTNVNPDGTVFSPVQSQTGQKHQHQPQPLNQQFQQSKPITETFTGSFGGPPGVLRPFDNTKG</sequence>
<feature type="compositionally biased region" description="Polar residues" evidence="1">
    <location>
        <begin position="277"/>
        <end position="293"/>
    </location>
</feature>
<dbReference type="ExpressionAtlas" id="A0A1S4H3W3">
    <property type="expression patterns" value="differential"/>
</dbReference>
<evidence type="ECO:0000256" key="2">
    <source>
        <dbReference type="SAM" id="SignalP"/>
    </source>
</evidence>
<reference evidence="3" key="3">
    <citation type="submission" date="2020-05" db="UniProtKB">
        <authorList>
            <consortium name="EnsemblMetazoa"/>
        </authorList>
    </citation>
    <scope>IDENTIFICATION</scope>
    <source>
        <strain evidence="3">PEST</strain>
    </source>
</reference>
<reference evidence="3 4" key="1">
    <citation type="journal article" date="2002" name="Science">
        <title>The genome sequence of the malaria mosquito Anopheles gambiae.</title>
        <authorList>
            <person name="Holt R.A."/>
            <person name="Subramanian G.M."/>
            <person name="Halpern A."/>
            <person name="Sutton G.G."/>
            <person name="Charlab R."/>
            <person name="Nusskern D.R."/>
            <person name="Wincker P."/>
            <person name="Clark A.G."/>
            <person name="Ribeiro J.M."/>
            <person name="Wides R."/>
            <person name="Salzberg S.L."/>
            <person name="Loftus B."/>
            <person name="Yandell M."/>
            <person name="Majoros W.H."/>
            <person name="Rusch D.B."/>
            <person name="Lai Z."/>
            <person name="Kraft C.L."/>
            <person name="Abril J.F."/>
            <person name="Anthouard V."/>
            <person name="Arensburger P."/>
            <person name="Atkinson P.W."/>
            <person name="Baden H."/>
            <person name="de Berardinis V."/>
            <person name="Baldwin D."/>
            <person name="Benes V."/>
            <person name="Biedler J."/>
            <person name="Blass C."/>
            <person name="Bolanos R."/>
            <person name="Boscus D."/>
            <person name="Barnstead M."/>
            <person name="Cai S."/>
            <person name="Center A."/>
            <person name="Chaturverdi K."/>
            <person name="Christophides G.K."/>
            <person name="Chrystal M.A."/>
            <person name="Clamp M."/>
            <person name="Cravchik A."/>
            <person name="Curwen V."/>
            <person name="Dana A."/>
            <person name="Delcher A."/>
            <person name="Dew I."/>
            <person name="Evans C.A."/>
            <person name="Flanigan M."/>
            <person name="Grundschober-Freimoser A."/>
            <person name="Friedli L."/>
            <person name="Gu Z."/>
            <person name="Guan P."/>
            <person name="Guigo R."/>
            <person name="Hillenmeyer M.E."/>
            <person name="Hladun S.L."/>
            <person name="Hogan J.R."/>
            <person name="Hong Y.S."/>
            <person name="Hoover J."/>
            <person name="Jaillon O."/>
            <person name="Ke Z."/>
            <person name="Kodira C."/>
            <person name="Kokoza E."/>
            <person name="Koutsos A."/>
            <person name="Letunic I."/>
            <person name="Levitsky A."/>
            <person name="Liang Y."/>
            <person name="Lin J.J."/>
            <person name="Lobo N.F."/>
            <person name="Lopez J.R."/>
            <person name="Malek J.A."/>
            <person name="McIntosh T.C."/>
            <person name="Meister S."/>
            <person name="Miller J."/>
            <person name="Mobarry C."/>
            <person name="Mongin E."/>
            <person name="Murphy S.D."/>
            <person name="O'Brochta D.A."/>
            <person name="Pfannkoch C."/>
            <person name="Qi R."/>
            <person name="Regier M.A."/>
            <person name="Remington K."/>
            <person name="Shao H."/>
            <person name="Sharakhova M.V."/>
            <person name="Sitter C.D."/>
            <person name="Shetty J."/>
            <person name="Smith T.J."/>
            <person name="Strong R."/>
            <person name="Sun J."/>
            <person name="Thomasova D."/>
            <person name="Ton L.Q."/>
            <person name="Topalis P."/>
            <person name="Tu Z."/>
            <person name="Unger M.F."/>
            <person name="Walenz B."/>
            <person name="Wang A."/>
            <person name="Wang J."/>
            <person name="Wang M."/>
            <person name="Wang X."/>
            <person name="Woodford K.J."/>
            <person name="Wortman J.R."/>
            <person name="Wu M."/>
            <person name="Yao A."/>
            <person name="Zdobnov E.M."/>
            <person name="Zhang H."/>
            <person name="Zhao Q."/>
            <person name="Zhao S."/>
            <person name="Zhu S.C."/>
            <person name="Zhimulev I."/>
            <person name="Coluzzi M."/>
            <person name="della Torre A."/>
            <person name="Roth C.W."/>
            <person name="Louis C."/>
            <person name="Kalush F."/>
            <person name="Mural R.J."/>
            <person name="Myers E.W."/>
            <person name="Adams M.D."/>
            <person name="Smith H.O."/>
            <person name="Broder S."/>
            <person name="Gardner M.J."/>
            <person name="Fraser C.M."/>
            <person name="Birney E."/>
            <person name="Bork P."/>
            <person name="Brey P.T."/>
            <person name="Venter J.C."/>
            <person name="Weissenbach J."/>
            <person name="Kafatos F.C."/>
            <person name="Collins F.H."/>
            <person name="Hoffman S.L."/>
        </authorList>
    </citation>
    <scope>NUCLEOTIDE SEQUENCE [LARGE SCALE GENOMIC DNA]</scope>
    <source>
        <strain evidence="3 4">PEST</strain>
    </source>
</reference>
<evidence type="ECO:0000256" key="1">
    <source>
        <dbReference type="SAM" id="MobiDB-lite"/>
    </source>
</evidence>
<keyword evidence="4" id="KW-1185">Reference proteome</keyword>
<feature type="compositionally biased region" description="Polar residues" evidence="1">
    <location>
        <begin position="549"/>
        <end position="573"/>
    </location>
</feature>
<dbReference type="EnsemblMetazoa" id="AGAP010384-RA">
    <property type="protein sequence ID" value="AGAP010384-PA"/>
    <property type="gene ID" value="AGAP010384"/>
</dbReference>
<keyword evidence="2" id="KW-0732">Signal</keyword>
<feature type="region of interest" description="Disordered" evidence="1">
    <location>
        <begin position="378"/>
        <end position="405"/>
    </location>
</feature>
<feature type="signal peptide" evidence="2">
    <location>
        <begin position="1"/>
        <end position="26"/>
    </location>
</feature>
<feature type="region of interest" description="Disordered" evidence="1">
    <location>
        <begin position="542"/>
        <end position="616"/>
    </location>
</feature>
<feature type="compositionally biased region" description="Polar residues" evidence="1">
    <location>
        <begin position="392"/>
        <end position="401"/>
    </location>
</feature>
<dbReference type="AlphaFoldDB" id="A0A1S4H3W3"/>
<dbReference type="InParanoid" id="A0A1S4H3W3"/>
<protein>
    <submittedName>
        <fullName evidence="3">Uncharacterized protein</fullName>
    </submittedName>
</protein>
<dbReference type="EMBL" id="AAAB01008849">
    <property type="status" value="NOT_ANNOTATED_CDS"/>
    <property type="molecule type" value="Genomic_DNA"/>
</dbReference>
<name>A0A1S4H3W3_ANOGA</name>